<dbReference type="RefSeq" id="WP_068341313.1">
    <property type="nucleotide sequence ID" value="NZ_LQBP01000023.1"/>
</dbReference>
<keyword evidence="6" id="KW-1185">Reference proteome</keyword>
<dbReference type="InterPro" id="IPR018062">
    <property type="entry name" value="HTH_AraC-typ_CS"/>
</dbReference>
<dbReference type="SMART" id="SM00342">
    <property type="entry name" value="HTH_ARAC"/>
    <property type="match status" value="1"/>
</dbReference>
<evidence type="ECO:0000256" key="1">
    <source>
        <dbReference type="ARBA" id="ARBA00023015"/>
    </source>
</evidence>
<name>A0A0X3TD34_9RHOB</name>
<dbReference type="Gene3D" id="1.10.10.60">
    <property type="entry name" value="Homeodomain-like"/>
    <property type="match status" value="1"/>
</dbReference>
<dbReference type="InterPro" id="IPR053142">
    <property type="entry name" value="PchR_regulatory_protein"/>
</dbReference>
<dbReference type="InterPro" id="IPR018060">
    <property type="entry name" value="HTH_AraC"/>
</dbReference>
<dbReference type="EMBL" id="LQBP01000023">
    <property type="protein sequence ID" value="KUJ72246.1"/>
    <property type="molecule type" value="Genomic_DNA"/>
</dbReference>
<dbReference type="STRING" id="1685378.AVO44_20390"/>
<feature type="domain" description="HTH araC/xylS-type" evidence="4">
    <location>
        <begin position="221"/>
        <end position="321"/>
    </location>
</feature>
<dbReference type="Pfam" id="PF12833">
    <property type="entry name" value="HTH_18"/>
    <property type="match status" value="1"/>
</dbReference>
<dbReference type="InterPro" id="IPR009057">
    <property type="entry name" value="Homeodomain-like_sf"/>
</dbReference>
<keyword evidence="2" id="KW-0238">DNA-binding</keyword>
<dbReference type="GO" id="GO:0043565">
    <property type="term" value="F:sequence-specific DNA binding"/>
    <property type="evidence" value="ECO:0007669"/>
    <property type="project" value="InterPro"/>
</dbReference>
<keyword evidence="1" id="KW-0805">Transcription regulation</keyword>
<dbReference type="PANTHER" id="PTHR47893:SF1">
    <property type="entry name" value="REGULATORY PROTEIN PCHR"/>
    <property type="match status" value="1"/>
</dbReference>
<dbReference type="PANTHER" id="PTHR47893">
    <property type="entry name" value="REGULATORY PROTEIN PCHR"/>
    <property type="match status" value="1"/>
</dbReference>
<dbReference type="AlphaFoldDB" id="A0A0X3TD34"/>
<proteinExistence type="predicted"/>
<evidence type="ECO:0000256" key="3">
    <source>
        <dbReference type="ARBA" id="ARBA00023163"/>
    </source>
</evidence>
<reference evidence="6" key="1">
    <citation type="submission" date="2015-12" db="EMBL/GenBank/DDBJ databases">
        <authorList>
            <person name="Zhang G."/>
            <person name="Stingl U."/>
        </authorList>
    </citation>
    <scope>NUCLEOTIDE SEQUENCE [LARGE SCALE GENOMIC DNA]</scope>
    <source>
        <strain evidence="6">ZGT108</strain>
    </source>
</reference>
<dbReference type="SUPFAM" id="SSF46689">
    <property type="entry name" value="Homeodomain-like"/>
    <property type="match status" value="1"/>
</dbReference>
<evidence type="ECO:0000259" key="4">
    <source>
        <dbReference type="PROSITE" id="PS01124"/>
    </source>
</evidence>
<evidence type="ECO:0000256" key="2">
    <source>
        <dbReference type="ARBA" id="ARBA00023125"/>
    </source>
</evidence>
<dbReference type="GO" id="GO:0003700">
    <property type="term" value="F:DNA-binding transcription factor activity"/>
    <property type="evidence" value="ECO:0007669"/>
    <property type="project" value="InterPro"/>
</dbReference>
<dbReference type="Proteomes" id="UP000053690">
    <property type="component" value="Unassembled WGS sequence"/>
</dbReference>
<dbReference type="PROSITE" id="PS00041">
    <property type="entry name" value="HTH_ARAC_FAMILY_1"/>
    <property type="match status" value="1"/>
</dbReference>
<protein>
    <recommendedName>
        <fullName evidence="4">HTH araC/xylS-type domain-containing protein</fullName>
    </recommendedName>
</protein>
<evidence type="ECO:0000313" key="5">
    <source>
        <dbReference type="EMBL" id="KUJ72246.1"/>
    </source>
</evidence>
<comment type="caution">
    <text evidence="5">The sequence shown here is derived from an EMBL/GenBank/DDBJ whole genome shotgun (WGS) entry which is preliminary data.</text>
</comment>
<evidence type="ECO:0000313" key="6">
    <source>
        <dbReference type="Proteomes" id="UP000053690"/>
    </source>
</evidence>
<dbReference type="OrthoDB" id="9802263at2"/>
<dbReference type="PROSITE" id="PS01124">
    <property type="entry name" value="HTH_ARAC_FAMILY_2"/>
    <property type="match status" value="1"/>
</dbReference>
<organism evidence="5 6">
    <name type="scientific">Ruegeria profundi</name>
    <dbReference type="NCBI Taxonomy" id="1685378"/>
    <lineage>
        <taxon>Bacteria</taxon>
        <taxon>Pseudomonadati</taxon>
        <taxon>Pseudomonadota</taxon>
        <taxon>Alphaproteobacteria</taxon>
        <taxon>Rhodobacterales</taxon>
        <taxon>Roseobacteraceae</taxon>
        <taxon>Ruegeria</taxon>
    </lineage>
</organism>
<sequence>MTEVSTLHVTPNNVEDMSRTVLAETGVYGFKLHPQASPEVKIKSCIFPNSHIVLHAYTSTGHEFSVSHLPYFTIDAMLKGTLVRALDNDEGLVDEGKMILAHPGHIRAQLVEDATTRETRGISCFVAPEAAECIMSSNGLKLTNRKGQVVTDDTVAASNATRRLLEYAHEEFFVRGLPHVTPGRARLFEALLSDHLAELFECHGYAEPQQRSVPDSVKLVLEFEEIAKSRFAEQVSVGELAQGAEINLRTLQRAFKRHRGISPSLYLSTLRLEAARMRLLSASATDTVTEIAFISGIAHLGRFSAKYRAAYGEAPQETLNRSRR</sequence>
<accession>A0A0X3TD34</accession>
<gene>
    <name evidence="5" type="ORF">AVO44_20390</name>
</gene>
<keyword evidence="3" id="KW-0804">Transcription</keyword>